<proteinExistence type="predicted"/>
<dbReference type="PROSITE" id="PS50110">
    <property type="entry name" value="RESPONSE_REGULATORY"/>
    <property type="match status" value="1"/>
</dbReference>
<evidence type="ECO:0000256" key="6">
    <source>
        <dbReference type="ARBA" id="ARBA00023125"/>
    </source>
</evidence>
<evidence type="ECO:0000259" key="10">
    <source>
        <dbReference type="PROSITE" id="PS50110"/>
    </source>
</evidence>
<evidence type="ECO:0000256" key="4">
    <source>
        <dbReference type="ARBA" id="ARBA00023012"/>
    </source>
</evidence>
<dbReference type="SUPFAM" id="SSF52172">
    <property type="entry name" value="CheY-like"/>
    <property type="match status" value="1"/>
</dbReference>
<name>A0A3M8DP05_9BACL</name>
<dbReference type="InterPro" id="IPR011006">
    <property type="entry name" value="CheY-like_superfamily"/>
</dbReference>
<comment type="subcellular location">
    <subcellularLocation>
        <location evidence="1">Cytoplasm</location>
    </subcellularLocation>
</comment>
<dbReference type="GO" id="GO:0000160">
    <property type="term" value="P:phosphorelay signal transduction system"/>
    <property type="evidence" value="ECO:0007669"/>
    <property type="project" value="UniProtKB-KW"/>
</dbReference>
<dbReference type="InterPro" id="IPR018062">
    <property type="entry name" value="HTH_AraC-typ_CS"/>
</dbReference>
<keyword evidence="3 8" id="KW-0597">Phosphoprotein</keyword>
<dbReference type="InterPro" id="IPR009057">
    <property type="entry name" value="Homeodomain-like_sf"/>
</dbReference>
<dbReference type="GO" id="GO:0043565">
    <property type="term" value="F:sequence-specific DNA binding"/>
    <property type="evidence" value="ECO:0007669"/>
    <property type="project" value="InterPro"/>
</dbReference>
<dbReference type="SUPFAM" id="SSF46689">
    <property type="entry name" value="Homeodomain-like"/>
    <property type="match status" value="1"/>
</dbReference>
<dbReference type="GO" id="GO:0005737">
    <property type="term" value="C:cytoplasm"/>
    <property type="evidence" value="ECO:0007669"/>
    <property type="project" value="UniProtKB-SubCell"/>
</dbReference>
<feature type="domain" description="HTH araC/xylS-type" evidence="9">
    <location>
        <begin position="153"/>
        <end position="254"/>
    </location>
</feature>
<dbReference type="InterPro" id="IPR051552">
    <property type="entry name" value="HptR"/>
</dbReference>
<dbReference type="PROSITE" id="PS01124">
    <property type="entry name" value="HTH_ARAC_FAMILY_2"/>
    <property type="match status" value="1"/>
</dbReference>
<dbReference type="GO" id="GO:0003700">
    <property type="term" value="F:DNA-binding transcription factor activity"/>
    <property type="evidence" value="ECO:0007669"/>
    <property type="project" value="InterPro"/>
</dbReference>
<protein>
    <submittedName>
        <fullName evidence="11">Response regulator</fullName>
    </submittedName>
</protein>
<dbReference type="PANTHER" id="PTHR42713:SF3">
    <property type="entry name" value="TRANSCRIPTIONAL REGULATORY PROTEIN HPTR"/>
    <property type="match status" value="1"/>
</dbReference>
<dbReference type="Gene3D" id="3.40.50.2300">
    <property type="match status" value="1"/>
</dbReference>
<dbReference type="InterPro" id="IPR020449">
    <property type="entry name" value="Tscrpt_reg_AraC-type_HTH"/>
</dbReference>
<dbReference type="SMART" id="SM00448">
    <property type="entry name" value="REC"/>
    <property type="match status" value="1"/>
</dbReference>
<evidence type="ECO:0000313" key="12">
    <source>
        <dbReference type="Proteomes" id="UP000271031"/>
    </source>
</evidence>
<reference evidence="11 12" key="1">
    <citation type="submission" date="2018-10" db="EMBL/GenBank/DDBJ databases">
        <title>Phylogenomics of Brevibacillus.</title>
        <authorList>
            <person name="Dunlap C."/>
        </authorList>
    </citation>
    <scope>NUCLEOTIDE SEQUENCE [LARGE SCALE GENOMIC DNA]</scope>
    <source>
        <strain evidence="11 12">JCM 15716</strain>
    </source>
</reference>
<dbReference type="RefSeq" id="WP_122918082.1">
    <property type="nucleotide sequence ID" value="NZ_RHHQ01000008.1"/>
</dbReference>
<dbReference type="Pfam" id="PF12833">
    <property type="entry name" value="HTH_18"/>
    <property type="match status" value="1"/>
</dbReference>
<dbReference type="OrthoDB" id="159632at2"/>
<keyword evidence="7" id="KW-0804">Transcription</keyword>
<dbReference type="SMART" id="SM00342">
    <property type="entry name" value="HTH_ARAC"/>
    <property type="match status" value="1"/>
</dbReference>
<dbReference type="Gene3D" id="1.10.10.60">
    <property type="entry name" value="Homeodomain-like"/>
    <property type="match status" value="2"/>
</dbReference>
<keyword evidence="2" id="KW-0963">Cytoplasm</keyword>
<evidence type="ECO:0000256" key="7">
    <source>
        <dbReference type="ARBA" id="ARBA00023163"/>
    </source>
</evidence>
<feature type="domain" description="Response regulatory" evidence="10">
    <location>
        <begin position="3"/>
        <end position="120"/>
    </location>
</feature>
<evidence type="ECO:0000313" key="11">
    <source>
        <dbReference type="EMBL" id="RNB89828.1"/>
    </source>
</evidence>
<evidence type="ECO:0000256" key="2">
    <source>
        <dbReference type="ARBA" id="ARBA00022490"/>
    </source>
</evidence>
<dbReference type="EMBL" id="RHHQ01000008">
    <property type="protein sequence ID" value="RNB89828.1"/>
    <property type="molecule type" value="Genomic_DNA"/>
</dbReference>
<evidence type="ECO:0000256" key="1">
    <source>
        <dbReference type="ARBA" id="ARBA00004496"/>
    </source>
</evidence>
<comment type="caution">
    <text evidence="11">The sequence shown here is derived from an EMBL/GenBank/DDBJ whole genome shotgun (WGS) entry which is preliminary data.</text>
</comment>
<dbReference type="Proteomes" id="UP000271031">
    <property type="component" value="Unassembled WGS sequence"/>
</dbReference>
<keyword evidence="12" id="KW-1185">Reference proteome</keyword>
<keyword evidence="5" id="KW-0805">Transcription regulation</keyword>
<dbReference type="Pfam" id="PF00072">
    <property type="entry name" value="Response_reg"/>
    <property type="match status" value="1"/>
</dbReference>
<accession>A0A3M8DP05</accession>
<dbReference type="InterPro" id="IPR018060">
    <property type="entry name" value="HTH_AraC"/>
</dbReference>
<keyword evidence="4" id="KW-0902">Two-component regulatory system</keyword>
<evidence type="ECO:0000259" key="9">
    <source>
        <dbReference type="PROSITE" id="PS01124"/>
    </source>
</evidence>
<keyword evidence="6" id="KW-0238">DNA-binding</keyword>
<dbReference type="AlphaFoldDB" id="A0A3M8DP05"/>
<gene>
    <name evidence="11" type="ORF">EDM56_11750</name>
</gene>
<dbReference type="PANTHER" id="PTHR42713">
    <property type="entry name" value="HISTIDINE KINASE-RELATED"/>
    <property type="match status" value="1"/>
</dbReference>
<evidence type="ECO:0000256" key="3">
    <source>
        <dbReference type="ARBA" id="ARBA00022553"/>
    </source>
</evidence>
<feature type="modified residue" description="4-aspartylphosphate" evidence="8">
    <location>
        <position position="55"/>
    </location>
</feature>
<dbReference type="InterPro" id="IPR001789">
    <property type="entry name" value="Sig_transdc_resp-reg_receiver"/>
</dbReference>
<sequence length="255" mass="29352">MYKLLIADDEDEIRNGLSHYFPWNEVGFEVFGQAANGRDALQFMAQHPVDVLLCDIRMPIMTGIEVARELSQQKSPTTIIFLSGFKEFDYAQQALIYGVKNYILKPTKYSELLNVFTTVKEQLDERQATSMRFPPSPPAAGAGLDEDSALLSDKIIARIKRYVAEHYKDASLEGASQLVHMNPHYISKYFKEKTGENFSDFLLKVKMNKAAELLQEMNYKFYEISELVGYSNAKNFTRAFRKFYGKSPREYRNTE</sequence>
<organism evidence="11 12">
    <name type="scientific">Brevibacillus fluminis</name>
    <dbReference type="NCBI Taxonomy" id="511487"/>
    <lineage>
        <taxon>Bacteria</taxon>
        <taxon>Bacillati</taxon>
        <taxon>Bacillota</taxon>
        <taxon>Bacilli</taxon>
        <taxon>Bacillales</taxon>
        <taxon>Paenibacillaceae</taxon>
        <taxon>Brevibacillus</taxon>
    </lineage>
</organism>
<dbReference type="PROSITE" id="PS00041">
    <property type="entry name" value="HTH_ARAC_FAMILY_1"/>
    <property type="match status" value="1"/>
</dbReference>
<evidence type="ECO:0000256" key="8">
    <source>
        <dbReference type="PROSITE-ProRule" id="PRU00169"/>
    </source>
</evidence>
<evidence type="ECO:0000256" key="5">
    <source>
        <dbReference type="ARBA" id="ARBA00023015"/>
    </source>
</evidence>
<dbReference type="PRINTS" id="PR00032">
    <property type="entry name" value="HTHARAC"/>
</dbReference>
<dbReference type="CDD" id="cd17536">
    <property type="entry name" value="REC_YesN-like"/>
    <property type="match status" value="1"/>
</dbReference>